<evidence type="ECO:0000256" key="5">
    <source>
        <dbReference type="SAM" id="Phobius"/>
    </source>
</evidence>
<feature type="transmembrane region" description="Helical" evidence="5">
    <location>
        <begin position="218"/>
        <end position="234"/>
    </location>
</feature>
<dbReference type="Pfam" id="PF04932">
    <property type="entry name" value="Wzy_C"/>
    <property type="match status" value="1"/>
</dbReference>
<feature type="transmembrane region" description="Helical" evidence="5">
    <location>
        <begin position="194"/>
        <end position="213"/>
    </location>
</feature>
<dbReference type="EMBL" id="CAEZVN010000064">
    <property type="protein sequence ID" value="CAB4634469.1"/>
    <property type="molecule type" value="Genomic_DNA"/>
</dbReference>
<evidence type="ECO:0000256" key="3">
    <source>
        <dbReference type="ARBA" id="ARBA00022989"/>
    </source>
</evidence>
<accession>A0A6J6JES0</accession>
<name>A0A6J6JES0_9ZZZZ</name>
<evidence type="ECO:0000256" key="1">
    <source>
        <dbReference type="ARBA" id="ARBA00004141"/>
    </source>
</evidence>
<feature type="transmembrane region" description="Helical" evidence="5">
    <location>
        <begin position="45"/>
        <end position="65"/>
    </location>
</feature>
<dbReference type="PANTHER" id="PTHR37422:SF23">
    <property type="entry name" value="TEICHURONIC ACID BIOSYNTHESIS PROTEIN TUAE"/>
    <property type="match status" value="1"/>
</dbReference>
<keyword evidence="3 5" id="KW-1133">Transmembrane helix</keyword>
<gene>
    <name evidence="7" type="ORF">UFOPK2001_00746</name>
</gene>
<keyword evidence="2 5" id="KW-0812">Transmembrane</keyword>
<feature type="transmembrane region" description="Helical" evidence="5">
    <location>
        <begin position="355"/>
        <end position="376"/>
    </location>
</feature>
<proteinExistence type="predicted"/>
<feature type="transmembrane region" description="Helical" evidence="5">
    <location>
        <begin position="388"/>
        <end position="404"/>
    </location>
</feature>
<keyword evidence="4 5" id="KW-0472">Membrane</keyword>
<evidence type="ECO:0000256" key="2">
    <source>
        <dbReference type="ARBA" id="ARBA00022692"/>
    </source>
</evidence>
<protein>
    <submittedName>
        <fullName evidence="7">Unannotated protein</fullName>
    </submittedName>
</protein>
<dbReference type="InterPro" id="IPR051533">
    <property type="entry name" value="WaaL-like"/>
</dbReference>
<reference evidence="7" key="1">
    <citation type="submission" date="2020-05" db="EMBL/GenBank/DDBJ databases">
        <authorList>
            <person name="Chiriac C."/>
            <person name="Salcher M."/>
            <person name="Ghai R."/>
            <person name="Kavagutti S V."/>
        </authorList>
    </citation>
    <scope>NUCLEOTIDE SEQUENCE</scope>
</reference>
<dbReference type="GO" id="GO:0016020">
    <property type="term" value="C:membrane"/>
    <property type="evidence" value="ECO:0007669"/>
    <property type="project" value="UniProtKB-SubCell"/>
</dbReference>
<feature type="transmembrane region" description="Helical" evidence="5">
    <location>
        <begin position="101"/>
        <end position="120"/>
    </location>
</feature>
<dbReference type="AlphaFoldDB" id="A0A6J6JES0"/>
<evidence type="ECO:0000256" key="4">
    <source>
        <dbReference type="ARBA" id="ARBA00023136"/>
    </source>
</evidence>
<feature type="transmembrane region" description="Helical" evidence="5">
    <location>
        <begin position="270"/>
        <end position="289"/>
    </location>
</feature>
<dbReference type="PANTHER" id="PTHR37422">
    <property type="entry name" value="TEICHURONIC ACID BIOSYNTHESIS PROTEIN TUAE"/>
    <property type="match status" value="1"/>
</dbReference>
<evidence type="ECO:0000259" key="6">
    <source>
        <dbReference type="Pfam" id="PF04932"/>
    </source>
</evidence>
<comment type="subcellular location">
    <subcellularLocation>
        <location evidence="1">Membrane</location>
        <topology evidence="1">Multi-pass membrane protein</topology>
    </subcellularLocation>
</comment>
<evidence type="ECO:0000313" key="7">
    <source>
        <dbReference type="EMBL" id="CAB4634469.1"/>
    </source>
</evidence>
<organism evidence="7">
    <name type="scientific">freshwater metagenome</name>
    <dbReference type="NCBI Taxonomy" id="449393"/>
    <lineage>
        <taxon>unclassified sequences</taxon>
        <taxon>metagenomes</taxon>
        <taxon>ecological metagenomes</taxon>
    </lineage>
</organism>
<sequence length="461" mass="51708">MNALTQPIRVIFNTREKGYRVKTWVASAAIFTLLAGDSLRYSIGWYGWGAVIGLLAITSFVLFFKSQPMLTLRIVPWPLYALLAWMGASTIWSAYPFWSALATLAQVLTSLFALFLVSRFSWRHLLRVFSNVIRFILATSMLFELFAALVVRGPIAPIFKNYSGDTPPADAFYWTQGNLFEGHRIQGIVGNSNLLAFVAMLGLVAFAVEYAIVGTSRWISAISFVASGICVYLAKSAGIGFALVAVAVAALVSILAEGKDRDTRHRYYRFAWATAAITGVFVLLFRAQVFEFFGKTPDMTGRSGIWKIVLKMIGEHPWTGLGWISNWVPGVEPYEGLVVIDRVPYYQAHNAYLDVWMQIGAIGLALFMILIVFTFVKAWRLAVRHTSALYLWPVLTFVGLLVWSATESRILIEIGWVLLVLFTVKVWEPEETLEPRGRSPKRARLLGRGLLGSRLLQRKDR</sequence>
<feature type="transmembrane region" description="Helical" evidence="5">
    <location>
        <begin position="21"/>
        <end position="39"/>
    </location>
</feature>
<feature type="domain" description="O-antigen ligase-related" evidence="6">
    <location>
        <begin position="223"/>
        <end position="368"/>
    </location>
</feature>
<feature type="transmembrane region" description="Helical" evidence="5">
    <location>
        <begin position="77"/>
        <end position="95"/>
    </location>
</feature>
<feature type="transmembrane region" description="Helical" evidence="5">
    <location>
        <begin position="132"/>
        <end position="151"/>
    </location>
</feature>
<dbReference type="InterPro" id="IPR007016">
    <property type="entry name" value="O-antigen_ligase-rel_domated"/>
</dbReference>
<feature type="transmembrane region" description="Helical" evidence="5">
    <location>
        <begin position="240"/>
        <end position="258"/>
    </location>
</feature>